<dbReference type="AlphaFoldDB" id="A0A9P6MJT8"/>
<keyword evidence="8 16" id="KW-0472">Membrane</keyword>
<sequence length="746" mass="86241">MKFGYQLKTSLYPEWVFFYLAYDQLKAELKSRLSQSNGRWTEDDETAFAELLEKELDKVYSFQKVKSSEIMCRLQHSKQAVEEIIQSDDAQNVDYALLVEELQHIIADVHDLAKFTRLNYTGFLKIIKKHDKLTHWILRPIFMVRLNSKPFYKENYDALIVKLSSLYDTVRTRGKAHLGDSGAGGSQQAFVRQTTKYWVHPDNITELKLIILKHLPVLVFNPNKEFSTADSAISSVYFDNEEFELYMGRLEKSEGAEALRLRWYGGMDQQQIFVERKTHREDWTGEKSVKARFPLKEKYVNAFLRGEYTMDATVAKMRAEGKKSEKEIAEFEQLAAECQYGILAKNYFPAMRTFYNRTAFQLPGDARVRISLDTELSLIREDNLDGRKRSGDNWRRMDIGIDWPFSQLPDEDICRFPYAVLEVKLQTQHGQDAPEWVRELVNSHLVESVPKFSKFIHGVSTLIEHRVKLFPFWYHQMDIDIRKPPSKNISISRPDPSGYSTPVNTTSDEDHDMRVTMGDVEGYQGGAKRAQDYEWVDEDEDNPLEPSVSWIQRPSGASGASSSASSEQTPLLGEQKRKPKARNSLMTPFKPGADTLRYLFRRHKDRVTRADDASIEDQTRYLITPPGRKIATLVRVEPKVYFANERTFLSWIQFTAILGGLALGLLNYGDKVSRVSSGLFTFVALSFMVYALVTYHWRAFKIRNKELGPFDDRIGPTLLCFILLVAMVTNFFLHWAYEKKKPPHVL</sequence>
<evidence type="ECO:0000256" key="5">
    <source>
        <dbReference type="ARBA" id="ARBA00022679"/>
    </source>
</evidence>
<dbReference type="InterPro" id="IPR003807">
    <property type="entry name" value="DUF202"/>
</dbReference>
<dbReference type="FunFam" id="3.20.100.30:FF:000001">
    <property type="entry name" value="Vacuolar transporter chaperone 4"/>
    <property type="match status" value="1"/>
</dbReference>
<keyword evidence="6 16" id="KW-0812">Transmembrane</keyword>
<dbReference type="InterPro" id="IPR042267">
    <property type="entry name" value="VTC_sf"/>
</dbReference>
<dbReference type="PANTHER" id="PTHR46140">
    <property type="entry name" value="VACUOLAR TRANSPORTER CHAPERONE 1-RELATED"/>
    <property type="match status" value="1"/>
</dbReference>
<feature type="transmembrane region" description="Helical" evidence="16">
    <location>
        <begin position="678"/>
        <end position="697"/>
    </location>
</feature>
<evidence type="ECO:0000256" key="1">
    <source>
        <dbReference type="ARBA" id="ARBA00001936"/>
    </source>
</evidence>
<feature type="domain" description="SPX" evidence="17">
    <location>
        <begin position="1"/>
        <end position="144"/>
    </location>
</feature>
<dbReference type="EC" id="2.7.4.1" evidence="3"/>
<evidence type="ECO:0000256" key="13">
    <source>
        <dbReference type="ARBA" id="ARBA00080494"/>
    </source>
</evidence>
<comment type="cofactor">
    <cofactor evidence="1">
        <name>Mn(2+)</name>
        <dbReference type="ChEBI" id="CHEBI:29035"/>
    </cofactor>
</comment>
<keyword evidence="5" id="KW-0808">Transferase</keyword>
<evidence type="ECO:0000256" key="11">
    <source>
        <dbReference type="ARBA" id="ARBA00067464"/>
    </source>
</evidence>
<evidence type="ECO:0000256" key="6">
    <source>
        <dbReference type="ARBA" id="ARBA00022692"/>
    </source>
</evidence>
<feature type="region of interest" description="Disordered" evidence="15">
    <location>
        <begin position="485"/>
        <end position="512"/>
    </location>
</feature>
<proteinExistence type="inferred from homology"/>
<gene>
    <name evidence="18" type="primary">VTC4_1</name>
    <name evidence="18" type="ORF">BGZ65_000030</name>
</gene>
<dbReference type="Pfam" id="PF09359">
    <property type="entry name" value="VTC"/>
    <property type="match status" value="1"/>
</dbReference>
<keyword evidence="7 16" id="KW-1133">Transmembrane helix</keyword>
<dbReference type="InterPro" id="IPR004331">
    <property type="entry name" value="SPX_dom"/>
</dbReference>
<feature type="transmembrane region" description="Helical" evidence="16">
    <location>
        <begin position="648"/>
        <end position="666"/>
    </location>
</feature>
<evidence type="ECO:0000259" key="17">
    <source>
        <dbReference type="PROSITE" id="PS51382"/>
    </source>
</evidence>
<evidence type="ECO:0000256" key="9">
    <source>
        <dbReference type="ARBA" id="ARBA00050204"/>
    </source>
</evidence>
<dbReference type="CDD" id="cd07751">
    <property type="entry name" value="PolyPPase_VTC4_like"/>
    <property type="match status" value="1"/>
</dbReference>
<evidence type="ECO:0000256" key="10">
    <source>
        <dbReference type="ARBA" id="ARBA00061390"/>
    </source>
</evidence>
<dbReference type="PANTHER" id="PTHR46140:SF1">
    <property type="entry name" value="VACUOLAR TRANSPORTER CHAPERONE COMPLEX SUBUNIT 4-RELATED"/>
    <property type="match status" value="1"/>
</dbReference>
<evidence type="ECO:0000256" key="3">
    <source>
        <dbReference type="ARBA" id="ARBA00012960"/>
    </source>
</evidence>
<evidence type="ECO:0000256" key="2">
    <source>
        <dbReference type="ARBA" id="ARBA00004128"/>
    </source>
</evidence>
<evidence type="ECO:0000256" key="12">
    <source>
        <dbReference type="ARBA" id="ARBA00075894"/>
    </source>
</evidence>
<comment type="caution">
    <text evidence="18">The sequence shown here is derived from an EMBL/GenBank/DDBJ whole genome shotgun (WGS) entry which is preliminary data.</text>
</comment>
<evidence type="ECO:0000256" key="15">
    <source>
        <dbReference type="SAM" id="MobiDB-lite"/>
    </source>
</evidence>
<keyword evidence="19" id="KW-1185">Reference proteome</keyword>
<dbReference type="GO" id="GO:0033254">
    <property type="term" value="C:vacuolar transporter chaperone complex"/>
    <property type="evidence" value="ECO:0007669"/>
    <property type="project" value="TreeGrafter"/>
</dbReference>
<dbReference type="PROSITE" id="PS51382">
    <property type="entry name" value="SPX"/>
    <property type="match status" value="1"/>
</dbReference>
<dbReference type="InterPro" id="IPR018966">
    <property type="entry name" value="VTC_domain"/>
</dbReference>
<dbReference type="GO" id="GO:0006799">
    <property type="term" value="P:polyphosphate biosynthetic process"/>
    <property type="evidence" value="ECO:0007669"/>
    <property type="project" value="UniProtKB-ARBA"/>
</dbReference>
<dbReference type="OrthoDB" id="6493944at2759"/>
<feature type="region of interest" description="Disordered" evidence="15">
    <location>
        <begin position="538"/>
        <end position="587"/>
    </location>
</feature>
<reference evidence="18" key="1">
    <citation type="journal article" date="2020" name="Fungal Divers.">
        <title>Resolving the Mortierellaceae phylogeny through synthesis of multi-gene phylogenetics and phylogenomics.</title>
        <authorList>
            <person name="Vandepol N."/>
            <person name="Liber J."/>
            <person name="Desiro A."/>
            <person name="Na H."/>
            <person name="Kennedy M."/>
            <person name="Barry K."/>
            <person name="Grigoriev I.V."/>
            <person name="Miller A.N."/>
            <person name="O'Donnell K."/>
            <person name="Stajich J.E."/>
            <person name="Bonito G."/>
        </authorList>
    </citation>
    <scope>NUCLEOTIDE SEQUENCE</scope>
    <source>
        <strain evidence="18">MES-2147</strain>
    </source>
</reference>
<evidence type="ECO:0000256" key="4">
    <source>
        <dbReference type="ARBA" id="ARBA00022554"/>
    </source>
</evidence>
<dbReference type="Gene3D" id="3.20.100.30">
    <property type="entry name" value="VTC, catalytic tunnel domain"/>
    <property type="match status" value="1"/>
</dbReference>
<dbReference type="EMBL" id="JAAAHW010000251">
    <property type="protein sequence ID" value="KAG0004611.1"/>
    <property type="molecule type" value="Genomic_DNA"/>
</dbReference>
<dbReference type="GO" id="GO:0000329">
    <property type="term" value="C:fungal-type vacuole membrane"/>
    <property type="evidence" value="ECO:0007669"/>
    <property type="project" value="TreeGrafter"/>
</dbReference>
<evidence type="ECO:0000256" key="16">
    <source>
        <dbReference type="SAM" id="Phobius"/>
    </source>
</evidence>
<feature type="compositionally biased region" description="Low complexity" evidence="15">
    <location>
        <begin position="555"/>
        <end position="566"/>
    </location>
</feature>
<comment type="subcellular location">
    <subcellularLocation>
        <location evidence="2">Vacuole membrane</location>
        <topology evidence="2">Multi-pass membrane protein</topology>
    </subcellularLocation>
</comment>
<dbReference type="InterPro" id="IPR051572">
    <property type="entry name" value="VTC_Complex_Subunit"/>
</dbReference>
<accession>A0A9P6MJT8</accession>
<feature type="transmembrane region" description="Helical" evidence="16">
    <location>
        <begin position="718"/>
        <end position="737"/>
    </location>
</feature>
<evidence type="ECO:0000256" key="14">
    <source>
        <dbReference type="ARBA" id="ARBA00081313"/>
    </source>
</evidence>
<evidence type="ECO:0000313" key="19">
    <source>
        <dbReference type="Proteomes" id="UP000749646"/>
    </source>
</evidence>
<evidence type="ECO:0000256" key="7">
    <source>
        <dbReference type="ARBA" id="ARBA00022989"/>
    </source>
</evidence>
<dbReference type="GO" id="GO:0008976">
    <property type="term" value="F:polyphosphate kinase activity"/>
    <property type="evidence" value="ECO:0007669"/>
    <property type="project" value="UniProtKB-EC"/>
</dbReference>
<protein>
    <recommendedName>
        <fullName evidence="11">Vacuolar transporter chaperone complex subunit 4</fullName>
        <ecNumber evidence="3">2.7.4.1</ecNumber>
    </recommendedName>
    <alternativeName>
        <fullName evidence="13">Polyphosphate kinase</fullName>
    </alternativeName>
    <alternativeName>
        <fullName evidence="12">SPX-dependent polyphosphate polymerase VTC subunit 4</fullName>
    </alternativeName>
    <alternativeName>
        <fullName evidence="14">Vacuolar membrane polyphosphate polymerase catalytic subunit</fullName>
    </alternativeName>
</protein>
<organism evidence="18 19">
    <name type="scientific">Modicella reniformis</name>
    <dbReference type="NCBI Taxonomy" id="1440133"/>
    <lineage>
        <taxon>Eukaryota</taxon>
        <taxon>Fungi</taxon>
        <taxon>Fungi incertae sedis</taxon>
        <taxon>Mucoromycota</taxon>
        <taxon>Mortierellomycotina</taxon>
        <taxon>Mortierellomycetes</taxon>
        <taxon>Mortierellales</taxon>
        <taxon>Mortierellaceae</taxon>
        <taxon>Modicella</taxon>
    </lineage>
</organism>
<dbReference type="Pfam" id="PF02656">
    <property type="entry name" value="DUF202"/>
    <property type="match status" value="1"/>
</dbReference>
<dbReference type="Proteomes" id="UP000749646">
    <property type="component" value="Unassembled WGS sequence"/>
</dbReference>
<comment type="similarity">
    <text evidence="10">Belongs to the VTC4 family.</text>
</comment>
<dbReference type="CDD" id="cd14480">
    <property type="entry name" value="SPX_VTC2_like"/>
    <property type="match status" value="1"/>
</dbReference>
<evidence type="ECO:0000313" key="18">
    <source>
        <dbReference type="EMBL" id="KAG0004611.1"/>
    </source>
</evidence>
<name>A0A9P6MJT8_9FUNG</name>
<keyword evidence="4" id="KW-0926">Vacuole</keyword>
<evidence type="ECO:0000256" key="8">
    <source>
        <dbReference type="ARBA" id="ARBA00023136"/>
    </source>
</evidence>
<comment type="catalytic activity">
    <reaction evidence="9">
        <text>[phosphate](n) + ATP = [phosphate](n+1) + ADP</text>
        <dbReference type="Rhea" id="RHEA:19573"/>
        <dbReference type="Rhea" id="RHEA-COMP:9859"/>
        <dbReference type="Rhea" id="RHEA-COMP:14280"/>
        <dbReference type="ChEBI" id="CHEBI:16838"/>
        <dbReference type="ChEBI" id="CHEBI:30616"/>
        <dbReference type="ChEBI" id="CHEBI:456216"/>
        <dbReference type="EC" id="2.7.4.1"/>
    </reaction>
    <physiologicalReaction direction="left-to-right" evidence="9">
        <dbReference type="Rhea" id="RHEA:19574"/>
    </physiologicalReaction>
</comment>